<evidence type="ECO:0000313" key="1">
    <source>
        <dbReference type="Proteomes" id="UP000887565"/>
    </source>
</evidence>
<dbReference type="Proteomes" id="UP000887565">
    <property type="component" value="Unplaced"/>
</dbReference>
<protein>
    <submittedName>
        <fullName evidence="2">Uncharacterized protein</fullName>
    </submittedName>
</protein>
<dbReference type="WBParaSite" id="nRc.2.0.1.t19705-RA">
    <property type="protein sequence ID" value="nRc.2.0.1.t19705-RA"/>
    <property type="gene ID" value="nRc.2.0.1.g19705"/>
</dbReference>
<keyword evidence="1" id="KW-1185">Reference proteome</keyword>
<sequence length="32" mass="3855">MFLGQSGHRSDIRWTKTFSQHSRIFSDQWSPM</sequence>
<dbReference type="AlphaFoldDB" id="A0A915J003"/>
<proteinExistence type="predicted"/>
<reference evidence="2" key="1">
    <citation type="submission" date="2022-11" db="UniProtKB">
        <authorList>
            <consortium name="WormBaseParasite"/>
        </authorList>
    </citation>
    <scope>IDENTIFICATION</scope>
</reference>
<evidence type="ECO:0000313" key="2">
    <source>
        <dbReference type="WBParaSite" id="nRc.2.0.1.t19705-RA"/>
    </source>
</evidence>
<organism evidence="1 2">
    <name type="scientific">Romanomermis culicivorax</name>
    <name type="common">Nematode worm</name>
    <dbReference type="NCBI Taxonomy" id="13658"/>
    <lineage>
        <taxon>Eukaryota</taxon>
        <taxon>Metazoa</taxon>
        <taxon>Ecdysozoa</taxon>
        <taxon>Nematoda</taxon>
        <taxon>Enoplea</taxon>
        <taxon>Dorylaimia</taxon>
        <taxon>Mermithida</taxon>
        <taxon>Mermithoidea</taxon>
        <taxon>Mermithidae</taxon>
        <taxon>Romanomermis</taxon>
    </lineage>
</organism>
<name>A0A915J003_ROMCU</name>
<accession>A0A915J003</accession>